<dbReference type="Proteomes" id="UP000764110">
    <property type="component" value="Unassembled WGS sequence"/>
</dbReference>
<accession>A0A9P8S3L0</accession>
<evidence type="ECO:0000313" key="1">
    <source>
        <dbReference type="EMBL" id="KAH0592293.1"/>
    </source>
</evidence>
<dbReference type="InterPro" id="IPR010323">
    <property type="entry name" value="DUF924"/>
</dbReference>
<evidence type="ECO:0000313" key="2">
    <source>
        <dbReference type="Proteomes" id="UP000764110"/>
    </source>
</evidence>
<protein>
    <recommendedName>
        <fullName evidence="3">DUF924-domain-containing protein</fullName>
    </recommendedName>
</protein>
<dbReference type="Gene3D" id="1.20.58.320">
    <property type="entry name" value="TPR-like"/>
    <property type="match status" value="1"/>
</dbReference>
<dbReference type="InterPro" id="IPR011990">
    <property type="entry name" value="TPR-like_helical_dom_sf"/>
</dbReference>
<gene>
    <name evidence="1" type="ORF">MHUMG1_09906</name>
</gene>
<reference evidence="1 2" key="1">
    <citation type="submission" date="2020-07" db="EMBL/GenBank/DDBJ databases">
        <title>Metarhizium humberi genome.</title>
        <authorList>
            <person name="Lysoe E."/>
        </authorList>
    </citation>
    <scope>NUCLEOTIDE SEQUENCE [LARGE SCALE GENOMIC DNA]</scope>
    <source>
        <strain evidence="1 2">ESALQ1638</strain>
    </source>
</reference>
<comment type="caution">
    <text evidence="1">The sequence shown here is derived from an EMBL/GenBank/DDBJ whole genome shotgun (WGS) entry which is preliminary data.</text>
</comment>
<name>A0A9P8S3L0_9HYPO</name>
<proteinExistence type="predicted"/>
<keyword evidence="2" id="KW-1185">Reference proteome</keyword>
<dbReference type="EMBL" id="JACEFI010000033">
    <property type="protein sequence ID" value="KAH0592293.1"/>
    <property type="molecule type" value="Genomic_DNA"/>
</dbReference>
<sequence>MLSPSRSPGKIANIWAPPIKTERDMVIRHPLSRVFKGHTIASAVRFYSKSSIPPIMNADVRRVVDFWFNRPPIEWIIAPEGLDAQIKSEFGQLVLKARNNELDDWTAEPEGSVALVALLDQFSRNMFRGSPDAFSADGKAWDIATKAIAREFDSKVTVIQATALYMALMQQESLISLIAARQLFKALKPRCATEEEHKWVDMGVAASKRHMQQLEQFGRYPTRNALLGRKSTEAEEEFLKGHAPSL</sequence>
<dbReference type="Pfam" id="PF06041">
    <property type="entry name" value="DUF924"/>
    <property type="match status" value="1"/>
</dbReference>
<dbReference type="Gene3D" id="1.25.40.10">
    <property type="entry name" value="Tetratricopeptide repeat domain"/>
    <property type="match status" value="1"/>
</dbReference>
<evidence type="ECO:0008006" key="3">
    <source>
        <dbReference type="Google" id="ProtNLM"/>
    </source>
</evidence>
<dbReference type="AlphaFoldDB" id="A0A9P8S3L0"/>
<organism evidence="1 2">
    <name type="scientific">Metarhizium humberi</name>
    <dbReference type="NCBI Taxonomy" id="2596975"/>
    <lineage>
        <taxon>Eukaryota</taxon>
        <taxon>Fungi</taxon>
        <taxon>Dikarya</taxon>
        <taxon>Ascomycota</taxon>
        <taxon>Pezizomycotina</taxon>
        <taxon>Sordariomycetes</taxon>
        <taxon>Hypocreomycetidae</taxon>
        <taxon>Hypocreales</taxon>
        <taxon>Clavicipitaceae</taxon>
        <taxon>Metarhizium</taxon>
    </lineage>
</organism>
<dbReference type="SUPFAM" id="SSF48452">
    <property type="entry name" value="TPR-like"/>
    <property type="match status" value="1"/>
</dbReference>